<dbReference type="Proteomes" id="UP001434883">
    <property type="component" value="Unassembled WGS sequence"/>
</dbReference>
<reference evidence="1 2" key="1">
    <citation type="submission" date="2021-06" db="EMBL/GenBank/DDBJ databases">
        <authorList>
            <person name="Palmer J.M."/>
        </authorList>
    </citation>
    <scope>NUCLEOTIDE SEQUENCE [LARGE SCALE GENOMIC DNA]</scope>
    <source>
        <strain evidence="1 2">XC_2019</strain>
        <tissue evidence="1">Muscle</tissue>
    </source>
</reference>
<comment type="caution">
    <text evidence="1">The sequence shown here is derived from an EMBL/GenBank/DDBJ whole genome shotgun (WGS) entry which is preliminary data.</text>
</comment>
<sequence length="115" mass="12272">MHLPIPKLASPAMPAIPLIFTLKVQDVSELGIGAKPGAQISTAVRLVLRCIMGQLVGCYGDLAGSELSVFHEHRSDSLLFCQQYLEGKPAMAAILVVNDTSTELAPKLSDKPFLA</sequence>
<keyword evidence="2" id="KW-1185">Reference proteome</keyword>
<accession>A0ABV0R9L6</accession>
<dbReference type="EMBL" id="JAHRIN010037738">
    <property type="protein sequence ID" value="MEQ2204844.1"/>
    <property type="molecule type" value="Genomic_DNA"/>
</dbReference>
<name>A0ABV0R9L6_9TELE</name>
<organism evidence="1 2">
    <name type="scientific">Xenoophorus captivus</name>
    <dbReference type="NCBI Taxonomy" id="1517983"/>
    <lineage>
        <taxon>Eukaryota</taxon>
        <taxon>Metazoa</taxon>
        <taxon>Chordata</taxon>
        <taxon>Craniata</taxon>
        <taxon>Vertebrata</taxon>
        <taxon>Euteleostomi</taxon>
        <taxon>Actinopterygii</taxon>
        <taxon>Neopterygii</taxon>
        <taxon>Teleostei</taxon>
        <taxon>Neoteleostei</taxon>
        <taxon>Acanthomorphata</taxon>
        <taxon>Ovalentaria</taxon>
        <taxon>Atherinomorphae</taxon>
        <taxon>Cyprinodontiformes</taxon>
        <taxon>Goodeidae</taxon>
        <taxon>Xenoophorus</taxon>
    </lineage>
</organism>
<proteinExistence type="predicted"/>
<evidence type="ECO:0000313" key="1">
    <source>
        <dbReference type="EMBL" id="MEQ2204844.1"/>
    </source>
</evidence>
<gene>
    <name evidence="1" type="ORF">XENOCAPTIV_019469</name>
</gene>
<protein>
    <submittedName>
        <fullName evidence="1">Uncharacterized protein</fullName>
    </submittedName>
</protein>
<evidence type="ECO:0000313" key="2">
    <source>
        <dbReference type="Proteomes" id="UP001434883"/>
    </source>
</evidence>